<feature type="domain" description="DUF2264" evidence="1">
    <location>
        <begin position="10"/>
        <end position="363"/>
    </location>
</feature>
<proteinExistence type="predicted"/>
<dbReference type="RefSeq" id="WP_078459131.1">
    <property type="nucleotide sequence ID" value="NZ_MPNX01000026.1"/>
</dbReference>
<accession>A0A1T2CGL1</accession>
<dbReference type="Proteomes" id="UP000190962">
    <property type="component" value="Unassembled WGS sequence"/>
</dbReference>
<dbReference type="Pfam" id="PF10022">
    <property type="entry name" value="DUF2264"/>
    <property type="match status" value="1"/>
</dbReference>
<organism evidence="2 3">
    <name type="scientific">Solemya velum gill symbiont</name>
    <dbReference type="NCBI Taxonomy" id="2340"/>
    <lineage>
        <taxon>Bacteria</taxon>
        <taxon>Pseudomonadati</taxon>
        <taxon>Pseudomonadota</taxon>
        <taxon>Gammaproteobacteria</taxon>
        <taxon>sulfur-oxidizing symbionts</taxon>
    </lineage>
</organism>
<dbReference type="PANTHER" id="PTHR35339">
    <property type="entry name" value="LINALOOL DEHYDRATASE_ISOMERASE DOMAIN-CONTAINING PROTEIN"/>
    <property type="match status" value="1"/>
</dbReference>
<evidence type="ECO:0000313" key="3">
    <source>
        <dbReference type="Proteomes" id="UP000190962"/>
    </source>
</evidence>
<sequence>MNQSPPQQQTRNEWLSFLIRIASPVLENGANGTLKKNMPVEGPEREKRIKVSHLEAVGRTLSGIAPWLELSGLQSDEALLQSNARQQARSTIISITDRNSPDFLPFDVGAQSLVDAALIALAILRAPQSLWLELPEANKKNIIEALLSSRKITPVFNNWLLFSAIIEALFCKAGITYDSMRIEYAFRQMLQWYVGDGHYSDGPVFHADYYNSYVIHPFLLATLNATSHTRKWNSLVPLQLKRSQRYCELLERSISPEGAMPAMGRSLSYRCGNLHALGDLALAGQLPSSLPPEQVRCAMTSVIKRTLGAENTFDKHGWLNIGFCGQQPSLAEFYITTGSLYWSTLAFLPLGISPESTFWSNPDVQFTSQKLYSGIDIPLDKADDE</sequence>
<dbReference type="InterPro" id="IPR016624">
    <property type="entry name" value="UCP014753"/>
</dbReference>
<dbReference type="PANTHER" id="PTHR35339:SF3">
    <property type="entry name" value="DUF2264 DOMAIN-CONTAINING PROTEIN"/>
    <property type="match status" value="1"/>
</dbReference>
<evidence type="ECO:0000313" key="2">
    <source>
        <dbReference type="EMBL" id="OOY33975.1"/>
    </source>
</evidence>
<comment type="caution">
    <text evidence="2">The sequence shown here is derived from an EMBL/GenBank/DDBJ whole genome shotgun (WGS) entry which is preliminary data.</text>
</comment>
<gene>
    <name evidence="2" type="ORF">BOV88_12380</name>
</gene>
<dbReference type="EMBL" id="MPNX01000026">
    <property type="protein sequence ID" value="OOY33975.1"/>
    <property type="molecule type" value="Genomic_DNA"/>
</dbReference>
<dbReference type="AlphaFoldDB" id="A0A1T2CGL1"/>
<name>A0A1T2CGL1_SOVGS</name>
<dbReference type="PIRSF" id="PIRSF014753">
    <property type="entry name" value="UCP014753"/>
    <property type="match status" value="1"/>
</dbReference>
<dbReference type="InterPro" id="IPR049349">
    <property type="entry name" value="DUF2264_N"/>
</dbReference>
<protein>
    <recommendedName>
        <fullName evidence="1">DUF2264 domain-containing protein</fullName>
    </recommendedName>
</protein>
<reference evidence="2 3" key="1">
    <citation type="submission" date="2016-11" db="EMBL/GenBank/DDBJ databases">
        <title>Mixed transmission modes and dynamic genome evolution in an obligate animal-bacterial symbiosis.</title>
        <authorList>
            <person name="Russell S.L."/>
            <person name="Corbett-Detig R.B."/>
            <person name="Cavanaugh C.M."/>
        </authorList>
    </citation>
    <scope>NUCLEOTIDE SEQUENCE [LARGE SCALE GENOMIC DNA]</scope>
    <source>
        <strain evidence="2">MA-KB16</strain>
    </source>
</reference>
<evidence type="ECO:0000259" key="1">
    <source>
        <dbReference type="Pfam" id="PF10022"/>
    </source>
</evidence>